<dbReference type="GO" id="GO:0005741">
    <property type="term" value="C:mitochondrial outer membrane"/>
    <property type="evidence" value="ECO:0007669"/>
    <property type="project" value="UniProtKB-SubCell"/>
</dbReference>
<evidence type="ECO:0000256" key="1">
    <source>
        <dbReference type="ARBA" id="ARBA00004374"/>
    </source>
</evidence>
<sequence>MEANSDTDPRLNSKQTSSPDPKLYEEIEDAEETEQEEEEEVEEDDDPEAMTPEARMRMDQARMDSLLRRLSTDQVAVRVHDIVIKGNRRTKDSVIEAEVESLFREAASFQNLLRAADVASSRLRSLEIFDSVNITLDAGPQELPGTANIVIEVSEAYPFFGKLGVTSKPEARTWSLEAFGRLKNLFGYGDLWDASLGYGWGQALEVSTGFLLPRFKGIPNPLSARISMLSQDWMKFSSYKEQVLGLSLGLLETGSHSLSYNLSWCTLTDPSQMSSHTVRRQLGHNLLSSLKYAFKVDRRDSSLRPTRGHAFLSTTQVGGLFPSAWSQRFIRQEFDLRYAIPLGFYRAALNFGISAGILVPWSRGSLSMSSYLPERFFMGGKTAPVCSLSGPISVLGFKARGLGPAEPRRFVRADSGDESSDYFAVDHIGGDLAMTAFADLSFDLPLKGFRKAGIHGHVFASTGSLNKLSGNAYKELSLQKFQDSFRSTVGVGLIVPFKKFRMEVNYCHILKQEGHDQGKSGVQFSFSFPYSSYALLY</sequence>
<name>A0A9N7RLN5_STRHE</name>
<evidence type="ECO:0000259" key="9">
    <source>
        <dbReference type="PROSITE" id="PS51779"/>
    </source>
</evidence>
<dbReference type="InterPro" id="IPR039910">
    <property type="entry name" value="D15-like"/>
</dbReference>
<evidence type="ECO:0000313" key="11">
    <source>
        <dbReference type="Proteomes" id="UP001153555"/>
    </source>
</evidence>
<keyword evidence="6" id="KW-0472">Membrane</keyword>
<feature type="compositionally biased region" description="Polar residues" evidence="8">
    <location>
        <begin position="1"/>
        <end position="19"/>
    </location>
</feature>
<evidence type="ECO:0000256" key="3">
    <source>
        <dbReference type="ARBA" id="ARBA00022452"/>
    </source>
</evidence>
<dbReference type="Pfam" id="PF01103">
    <property type="entry name" value="Omp85"/>
    <property type="match status" value="1"/>
</dbReference>
<proteinExistence type="inferred from homology"/>
<dbReference type="InterPro" id="IPR000184">
    <property type="entry name" value="Bac_surfAg_D15"/>
</dbReference>
<dbReference type="FunFam" id="3.10.20.310:FF:000016">
    <property type="entry name" value="Outer membrane OMP85 family protein"/>
    <property type="match status" value="1"/>
</dbReference>
<keyword evidence="5" id="KW-1002">Plastid outer membrane</keyword>
<dbReference type="Pfam" id="PF07244">
    <property type="entry name" value="POTRA"/>
    <property type="match status" value="1"/>
</dbReference>
<evidence type="ECO:0000256" key="8">
    <source>
        <dbReference type="SAM" id="MobiDB-lite"/>
    </source>
</evidence>
<keyword evidence="5" id="KW-0934">Plastid</keyword>
<dbReference type="AlphaFoldDB" id="A0A9N7RLN5"/>
<dbReference type="PROSITE" id="PS51779">
    <property type="entry name" value="POTRA"/>
    <property type="match status" value="1"/>
</dbReference>
<feature type="compositionally biased region" description="Acidic residues" evidence="8">
    <location>
        <begin position="26"/>
        <end position="48"/>
    </location>
</feature>
<dbReference type="InterPro" id="IPR010827">
    <property type="entry name" value="BamA/TamA_POTRA"/>
</dbReference>
<dbReference type="PANTHER" id="PTHR12815:SF18">
    <property type="entry name" value="SORTING AND ASSEMBLY MACHINERY COMPONENT 50 HOMOLOG"/>
    <property type="match status" value="1"/>
</dbReference>
<feature type="region of interest" description="Disordered" evidence="8">
    <location>
        <begin position="1"/>
        <end position="52"/>
    </location>
</feature>
<dbReference type="OrthoDB" id="1724197at2759"/>
<dbReference type="Proteomes" id="UP001153555">
    <property type="component" value="Unassembled WGS sequence"/>
</dbReference>
<organism evidence="10 11">
    <name type="scientific">Striga hermonthica</name>
    <name type="common">Purple witchweed</name>
    <name type="synonym">Buchnera hermonthica</name>
    <dbReference type="NCBI Taxonomy" id="68872"/>
    <lineage>
        <taxon>Eukaryota</taxon>
        <taxon>Viridiplantae</taxon>
        <taxon>Streptophyta</taxon>
        <taxon>Embryophyta</taxon>
        <taxon>Tracheophyta</taxon>
        <taxon>Spermatophyta</taxon>
        <taxon>Magnoliopsida</taxon>
        <taxon>eudicotyledons</taxon>
        <taxon>Gunneridae</taxon>
        <taxon>Pentapetalae</taxon>
        <taxon>asterids</taxon>
        <taxon>lamiids</taxon>
        <taxon>Lamiales</taxon>
        <taxon>Orobanchaceae</taxon>
        <taxon>Buchnereae</taxon>
        <taxon>Striga</taxon>
    </lineage>
</organism>
<comment type="caution">
    <text evidence="10">The sequence shown here is derived from an EMBL/GenBank/DDBJ whole genome shotgun (WGS) entry which is preliminary data.</text>
</comment>
<evidence type="ECO:0000256" key="6">
    <source>
        <dbReference type="ARBA" id="ARBA00023136"/>
    </source>
</evidence>
<keyword evidence="11" id="KW-1185">Reference proteome</keyword>
<dbReference type="PANTHER" id="PTHR12815">
    <property type="entry name" value="SORTING AND ASSEMBLY MACHINERY SAMM50 PROTEIN FAMILY MEMBER"/>
    <property type="match status" value="1"/>
</dbReference>
<evidence type="ECO:0000313" key="10">
    <source>
        <dbReference type="EMBL" id="CAA0836624.1"/>
    </source>
</evidence>
<dbReference type="Gene3D" id="3.10.20.310">
    <property type="entry name" value="membrane protein fhac"/>
    <property type="match status" value="1"/>
</dbReference>
<feature type="domain" description="POTRA" evidence="9">
    <location>
        <begin position="77"/>
        <end position="156"/>
    </location>
</feature>
<comment type="subcellular location">
    <subcellularLocation>
        <location evidence="1">Mitochondrion outer membrane</location>
        <topology evidence="1">Multi-pass membrane protein</topology>
    </subcellularLocation>
    <subcellularLocation>
        <location evidence="7">Plastid</location>
        <location evidence="7">Chloroplast outer membrane</location>
    </subcellularLocation>
</comment>
<comment type="similarity">
    <text evidence="2">Belongs to the SAM50/omp85 family.</text>
</comment>
<evidence type="ECO:0000256" key="4">
    <source>
        <dbReference type="ARBA" id="ARBA00022692"/>
    </source>
</evidence>
<dbReference type="InterPro" id="IPR034746">
    <property type="entry name" value="POTRA"/>
</dbReference>
<reference evidence="10" key="1">
    <citation type="submission" date="2019-12" db="EMBL/GenBank/DDBJ databases">
        <authorList>
            <person name="Scholes J."/>
        </authorList>
    </citation>
    <scope>NUCLEOTIDE SEQUENCE</scope>
</reference>
<gene>
    <name evidence="10" type="ORF">SHERM_03693</name>
</gene>
<protein>
    <submittedName>
        <fullName evidence="10">Outer membrane OMP85 family protein</fullName>
    </submittedName>
</protein>
<evidence type="ECO:0000256" key="7">
    <source>
        <dbReference type="ARBA" id="ARBA00024013"/>
    </source>
</evidence>
<dbReference type="FunFam" id="2.40.160.50:FF:000005">
    <property type="entry name" value="Outer membrane OMP85 family protein"/>
    <property type="match status" value="1"/>
</dbReference>
<dbReference type="Gene3D" id="2.40.160.50">
    <property type="entry name" value="membrane protein fhac: a member of the omp85/tpsb transporter family"/>
    <property type="match status" value="1"/>
</dbReference>
<evidence type="ECO:0000256" key="5">
    <source>
        <dbReference type="ARBA" id="ARBA00022805"/>
    </source>
</evidence>
<evidence type="ECO:0000256" key="2">
    <source>
        <dbReference type="ARBA" id="ARBA00010913"/>
    </source>
</evidence>
<keyword evidence="4" id="KW-0812">Transmembrane</keyword>
<dbReference type="EMBL" id="CACSLK010030184">
    <property type="protein sequence ID" value="CAA0836624.1"/>
    <property type="molecule type" value="Genomic_DNA"/>
</dbReference>
<keyword evidence="3" id="KW-1134">Transmembrane beta strand</keyword>
<accession>A0A9N7RLN5</accession>
<dbReference type="GO" id="GO:0009707">
    <property type="term" value="C:chloroplast outer membrane"/>
    <property type="evidence" value="ECO:0007669"/>
    <property type="project" value="UniProtKB-SubCell"/>
</dbReference>